<sequence>MYIFTKRVRSVPYLLTRRDVPPLRTTLGLVFSLALSFSRNSWCLREMYVYFSCCSLILLRWENAFVSFVFFSLFLLSIVSTSLFVFFPVIFFAFPRFSSVFLSPRYWKYCVFSRRLWIFSSENRPILLSITFYSS</sequence>
<keyword evidence="1" id="KW-0812">Transmembrane</keyword>
<protein>
    <submittedName>
        <fullName evidence="2">Putative conserved plasma membrane protein</fullName>
    </submittedName>
</protein>
<reference evidence="2" key="1">
    <citation type="journal article" date="2016" name="PLoS ONE">
        <title>A Deep Insight into the Sialome of Male and Female Aedes aegypti Mosquitoes.</title>
        <authorList>
            <person name="Ribeiro J.M."/>
            <person name="Martin-Martin I."/>
            <person name="Arca B."/>
            <person name="Calvo E."/>
        </authorList>
    </citation>
    <scope>NUCLEOTIDE SEQUENCE</scope>
    <source>
        <strain evidence="2">Liverpool</strain>
        <tissue evidence="2">Salivary glands</tissue>
    </source>
</reference>
<dbReference type="EMBL" id="GDUN01000186">
    <property type="protein sequence ID" value="JAN95733.1"/>
    <property type="molecule type" value="mRNA"/>
</dbReference>
<accession>A0A0N8ES83</accession>
<name>A0A0N8ES83_AEDAE</name>
<proteinExistence type="evidence at transcript level"/>
<keyword evidence="1" id="KW-1133">Transmembrane helix</keyword>
<dbReference type="AlphaFoldDB" id="A0A0N8ES83"/>
<evidence type="ECO:0000256" key="1">
    <source>
        <dbReference type="SAM" id="Phobius"/>
    </source>
</evidence>
<feature type="transmembrane region" description="Helical" evidence="1">
    <location>
        <begin position="65"/>
        <end position="94"/>
    </location>
</feature>
<evidence type="ECO:0000313" key="2">
    <source>
        <dbReference type="EMBL" id="JAN95733.1"/>
    </source>
</evidence>
<organism evidence="2">
    <name type="scientific">Aedes aegypti</name>
    <name type="common">Yellowfever mosquito</name>
    <name type="synonym">Culex aegypti</name>
    <dbReference type="NCBI Taxonomy" id="7159"/>
    <lineage>
        <taxon>Eukaryota</taxon>
        <taxon>Metazoa</taxon>
        <taxon>Ecdysozoa</taxon>
        <taxon>Arthropoda</taxon>
        <taxon>Hexapoda</taxon>
        <taxon>Insecta</taxon>
        <taxon>Pterygota</taxon>
        <taxon>Neoptera</taxon>
        <taxon>Endopterygota</taxon>
        <taxon>Diptera</taxon>
        <taxon>Nematocera</taxon>
        <taxon>Culicoidea</taxon>
        <taxon>Culicidae</taxon>
        <taxon>Culicinae</taxon>
        <taxon>Aedini</taxon>
        <taxon>Aedes</taxon>
        <taxon>Stegomyia</taxon>
    </lineage>
</organism>
<keyword evidence="1" id="KW-0472">Membrane</keyword>